<dbReference type="InterPro" id="IPR001461">
    <property type="entry name" value="Aspartic_peptidase_A1"/>
</dbReference>
<proteinExistence type="inferred from homology"/>
<name>A0A6P5GZA7_ANACO</name>
<dbReference type="PANTHER" id="PTHR47967">
    <property type="entry name" value="OS07G0603500 PROTEIN-RELATED"/>
    <property type="match status" value="1"/>
</dbReference>
<dbReference type="GO" id="GO:0004190">
    <property type="term" value="F:aspartic-type endopeptidase activity"/>
    <property type="evidence" value="ECO:0007669"/>
    <property type="project" value="UniProtKB-KW"/>
</dbReference>
<keyword evidence="2" id="KW-0645">Protease</keyword>
<evidence type="ECO:0000256" key="3">
    <source>
        <dbReference type="ARBA" id="ARBA00022750"/>
    </source>
</evidence>
<evidence type="ECO:0000256" key="2">
    <source>
        <dbReference type="ARBA" id="ARBA00022670"/>
    </source>
</evidence>
<dbReference type="InterPro" id="IPR033121">
    <property type="entry name" value="PEPTIDASE_A1"/>
</dbReference>
<evidence type="ECO:0000256" key="6">
    <source>
        <dbReference type="PIRSR" id="PIRSR601461-1"/>
    </source>
</evidence>
<keyword evidence="8" id="KW-1185">Reference proteome</keyword>
<gene>
    <name evidence="9" type="primary">LOC109726054</name>
</gene>
<keyword evidence="5" id="KW-0325">Glycoprotein</keyword>
<dbReference type="AlphaFoldDB" id="A0A6P5GZA7"/>
<evidence type="ECO:0000256" key="5">
    <source>
        <dbReference type="ARBA" id="ARBA00023180"/>
    </source>
</evidence>
<dbReference type="InterPro" id="IPR021109">
    <property type="entry name" value="Peptidase_aspartic_dom_sf"/>
</dbReference>
<dbReference type="InterPro" id="IPR051708">
    <property type="entry name" value="Plant_Aspart_Prot_A1"/>
</dbReference>
<keyword evidence="3" id="KW-0064">Aspartyl protease</keyword>
<protein>
    <submittedName>
        <fullName evidence="9">Aspartic proteinase nepenthesin-1-like</fullName>
    </submittedName>
</protein>
<sequence length="449" mass="48682">MPITNTMRRFKMQSLLSSVLISFLIFVTTSAAFLDLRIELTHVDAGRNFTKPELLRRTVRRSQARAMWLSAVQAAASGGVDPTTLTKSRILVSPGEGEYLMDIAIGTPPLPFTAILDTGSDLIWTQCKPCIKCLKVPAHPFDPSKSSTYSALPCAGKLCQAVPNNCSSASRDQQHCFYSYGYGDGTSSDGALATETFTFGSVTKVRVPGLGFGCGNDNGGDLNGGSGIVGFGRNPLSLISQLGIRKFAYCFTPLLQFQSKQSTLFFGPLANIVGRGPILTTPLLQNPSIPTFYYVSLLGITVGKNRLKIPKSAFQLRKDGTGGVIVDSGTLVTGLVDVAYEKAVQAFKSYVKLPVVEEDTGPFELCFKTPTNDTASVKVPQLVFHFQGADMGLPRENYMVEYTDRVLCVNIFDNGDSSVIGNIQQHNMKVLFDLEKEKLSFAPAQCDKL</sequence>
<dbReference type="Pfam" id="PF14543">
    <property type="entry name" value="TAXi_N"/>
    <property type="match status" value="1"/>
</dbReference>
<feature type="domain" description="Peptidase A1" evidence="7">
    <location>
        <begin position="99"/>
        <end position="442"/>
    </location>
</feature>
<dbReference type="InterPro" id="IPR032799">
    <property type="entry name" value="TAXi_C"/>
</dbReference>
<evidence type="ECO:0000256" key="1">
    <source>
        <dbReference type="ARBA" id="ARBA00007447"/>
    </source>
</evidence>
<keyword evidence="4" id="KW-0378">Hydrolase</keyword>
<reference evidence="9" key="2">
    <citation type="submission" date="2025-08" db="UniProtKB">
        <authorList>
            <consortium name="RefSeq"/>
        </authorList>
    </citation>
    <scope>IDENTIFICATION</scope>
    <source>
        <tissue evidence="9">Leaf</tissue>
    </source>
</reference>
<feature type="active site" evidence="6">
    <location>
        <position position="117"/>
    </location>
</feature>
<dbReference type="FunFam" id="2.40.70.10:FF:000033">
    <property type="entry name" value="Aspartyl protease family protein"/>
    <property type="match status" value="1"/>
</dbReference>
<organism evidence="8 9">
    <name type="scientific">Ananas comosus</name>
    <name type="common">Pineapple</name>
    <name type="synonym">Ananas ananas</name>
    <dbReference type="NCBI Taxonomy" id="4615"/>
    <lineage>
        <taxon>Eukaryota</taxon>
        <taxon>Viridiplantae</taxon>
        <taxon>Streptophyta</taxon>
        <taxon>Embryophyta</taxon>
        <taxon>Tracheophyta</taxon>
        <taxon>Spermatophyta</taxon>
        <taxon>Magnoliopsida</taxon>
        <taxon>Liliopsida</taxon>
        <taxon>Poales</taxon>
        <taxon>Bromeliaceae</taxon>
        <taxon>Bromelioideae</taxon>
        <taxon>Ananas</taxon>
    </lineage>
</organism>
<dbReference type="GO" id="GO:0005576">
    <property type="term" value="C:extracellular region"/>
    <property type="evidence" value="ECO:0007669"/>
    <property type="project" value="TreeGrafter"/>
</dbReference>
<dbReference type="InterPro" id="IPR034161">
    <property type="entry name" value="Pepsin-like_plant"/>
</dbReference>
<dbReference type="Gene3D" id="2.40.70.10">
    <property type="entry name" value="Acid Proteases"/>
    <property type="match status" value="2"/>
</dbReference>
<evidence type="ECO:0000259" key="7">
    <source>
        <dbReference type="PROSITE" id="PS51767"/>
    </source>
</evidence>
<dbReference type="SUPFAM" id="SSF50630">
    <property type="entry name" value="Acid proteases"/>
    <property type="match status" value="1"/>
</dbReference>
<dbReference type="PROSITE" id="PS51767">
    <property type="entry name" value="PEPTIDASE_A1"/>
    <property type="match status" value="1"/>
</dbReference>
<dbReference type="Pfam" id="PF14541">
    <property type="entry name" value="TAXi_C"/>
    <property type="match status" value="1"/>
</dbReference>
<evidence type="ECO:0000313" key="9">
    <source>
        <dbReference type="RefSeq" id="XP_020111075.1"/>
    </source>
</evidence>
<dbReference type="OrthoDB" id="660550at2759"/>
<comment type="similarity">
    <text evidence="1">Belongs to the peptidase A1 family.</text>
</comment>
<evidence type="ECO:0000313" key="8">
    <source>
        <dbReference type="Proteomes" id="UP000515123"/>
    </source>
</evidence>
<dbReference type="RefSeq" id="XP_020111075.1">
    <property type="nucleotide sequence ID" value="XM_020255486.1"/>
</dbReference>
<dbReference type="GeneID" id="109726054"/>
<feature type="active site" evidence="6">
    <location>
        <position position="327"/>
    </location>
</feature>
<dbReference type="GO" id="GO:0006508">
    <property type="term" value="P:proteolysis"/>
    <property type="evidence" value="ECO:0007669"/>
    <property type="project" value="UniProtKB-KW"/>
</dbReference>
<dbReference type="PRINTS" id="PR00792">
    <property type="entry name" value="PEPSIN"/>
</dbReference>
<accession>A0A6P5GZA7</accession>
<evidence type="ECO:0000256" key="4">
    <source>
        <dbReference type="ARBA" id="ARBA00022801"/>
    </source>
</evidence>
<reference evidence="8" key="1">
    <citation type="journal article" date="2015" name="Nat. Genet.">
        <title>The pineapple genome and the evolution of CAM photosynthesis.</title>
        <authorList>
            <person name="Ming R."/>
            <person name="VanBuren R."/>
            <person name="Wai C.M."/>
            <person name="Tang H."/>
            <person name="Schatz M.C."/>
            <person name="Bowers J.E."/>
            <person name="Lyons E."/>
            <person name="Wang M.L."/>
            <person name="Chen J."/>
            <person name="Biggers E."/>
            <person name="Zhang J."/>
            <person name="Huang L."/>
            <person name="Zhang L."/>
            <person name="Miao W."/>
            <person name="Zhang J."/>
            <person name="Ye Z."/>
            <person name="Miao C."/>
            <person name="Lin Z."/>
            <person name="Wang H."/>
            <person name="Zhou H."/>
            <person name="Yim W.C."/>
            <person name="Priest H.D."/>
            <person name="Zheng C."/>
            <person name="Woodhouse M."/>
            <person name="Edger P.P."/>
            <person name="Guyot R."/>
            <person name="Guo H.B."/>
            <person name="Guo H."/>
            <person name="Zheng G."/>
            <person name="Singh R."/>
            <person name="Sharma A."/>
            <person name="Min X."/>
            <person name="Zheng Y."/>
            <person name="Lee H."/>
            <person name="Gurtowski J."/>
            <person name="Sedlazeck F.J."/>
            <person name="Harkess A."/>
            <person name="McKain M.R."/>
            <person name="Liao Z."/>
            <person name="Fang J."/>
            <person name="Liu J."/>
            <person name="Zhang X."/>
            <person name="Zhang Q."/>
            <person name="Hu W."/>
            <person name="Qin Y."/>
            <person name="Wang K."/>
            <person name="Chen L.Y."/>
            <person name="Shirley N."/>
            <person name="Lin Y.R."/>
            <person name="Liu L.Y."/>
            <person name="Hernandez A.G."/>
            <person name="Wright C.L."/>
            <person name="Bulone V."/>
            <person name="Tuskan G.A."/>
            <person name="Heath K."/>
            <person name="Zee F."/>
            <person name="Moore P.H."/>
            <person name="Sunkar R."/>
            <person name="Leebens-Mack J.H."/>
            <person name="Mockler T."/>
            <person name="Bennetzen J.L."/>
            <person name="Freeling M."/>
            <person name="Sankoff D."/>
            <person name="Paterson A.H."/>
            <person name="Zhu X."/>
            <person name="Yang X."/>
            <person name="Smith J.A."/>
            <person name="Cushman J.C."/>
            <person name="Paull R.E."/>
            <person name="Yu Q."/>
        </authorList>
    </citation>
    <scope>NUCLEOTIDE SEQUENCE [LARGE SCALE GENOMIC DNA]</scope>
    <source>
        <strain evidence="8">cv. F153</strain>
    </source>
</reference>
<dbReference type="InterPro" id="IPR032861">
    <property type="entry name" value="TAXi_N"/>
</dbReference>
<dbReference type="CDD" id="cd05476">
    <property type="entry name" value="pepsin_A_like_plant"/>
    <property type="match status" value="1"/>
</dbReference>
<dbReference type="Proteomes" id="UP000515123">
    <property type="component" value="Linkage group 20"/>
</dbReference>
<dbReference type="PANTHER" id="PTHR47967:SF23">
    <property type="entry name" value="OS04G0448300 PROTEIN"/>
    <property type="match status" value="1"/>
</dbReference>